<feature type="transmembrane region" description="Helical" evidence="1">
    <location>
        <begin position="12"/>
        <end position="34"/>
    </location>
</feature>
<feature type="transmembrane region" description="Helical" evidence="1">
    <location>
        <begin position="40"/>
        <end position="56"/>
    </location>
</feature>
<dbReference type="Proteomes" id="UP000013165">
    <property type="component" value="Unassembled WGS sequence"/>
</dbReference>
<dbReference type="OrthoDB" id="6369153at2"/>
<evidence type="ECO:0008006" key="4">
    <source>
        <dbReference type="Google" id="ProtNLM"/>
    </source>
</evidence>
<accession>N6W2C6</accession>
<dbReference type="HOGENOM" id="CLU_1702160_0_0_6"/>
<protein>
    <recommendedName>
        <fullName evidence="4">Toxin CptA</fullName>
    </recommendedName>
</protein>
<organism evidence="2 3">
    <name type="scientific">Marinobacter nanhaiticus D15-8W</name>
    <dbReference type="NCBI Taxonomy" id="626887"/>
    <lineage>
        <taxon>Bacteria</taxon>
        <taxon>Pseudomonadati</taxon>
        <taxon>Pseudomonadota</taxon>
        <taxon>Gammaproteobacteria</taxon>
        <taxon>Pseudomonadales</taxon>
        <taxon>Marinobacteraceae</taxon>
        <taxon>Marinobacter</taxon>
    </lineage>
</organism>
<reference evidence="2 3" key="1">
    <citation type="journal article" date="2013" name="Genome Announc.">
        <title>Genome Sequence of the Polycyclic Aromatic Hydrocarbon-Degrading Bacterium Strain Marinobacter nanhaiticus D15-8WT.</title>
        <authorList>
            <person name="Cui Z."/>
            <person name="Gao W."/>
            <person name="Li Q."/>
            <person name="Xu G."/>
            <person name="Zheng L."/>
        </authorList>
    </citation>
    <scope>NUCLEOTIDE SEQUENCE [LARGE SCALE GENOMIC DNA]</scope>
    <source>
        <strain evidence="2 3">D15-8W</strain>
    </source>
</reference>
<comment type="caution">
    <text evidence="2">The sequence shown here is derived from an EMBL/GenBank/DDBJ whole genome shotgun (WGS) entry which is preliminary data.</text>
</comment>
<dbReference type="EMBL" id="APLQ01000010">
    <property type="protein sequence ID" value="ENO16690.1"/>
    <property type="molecule type" value="Genomic_DNA"/>
</dbReference>
<dbReference type="RefSeq" id="WP_004583200.1">
    <property type="nucleotide sequence ID" value="NZ_AP028878.1"/>
</dbReference>
<keyword evidence="1" id="KW-0472">Membrane</keyword>
<proteinExistence type="predicted"/>
<keyword evidence="1" id="KW-1133">Transmembrane helix</keyword>
<name>N6W2C6_9GAMM</name>
<dbReference type="STRING" id="626887.J057_03250"/>
<evidence type="ECO:0000256" key="1">
    <source>
        <dbReference type="SAM" id="Phobius"/>
    </source>
</evidence>
<evidence type="ECO:0000313" key="3">
    <source>
        <dbReference type="Proteomes" id="UP000013165"/>
    </source>
</evidence>
<sequence>MSSRIDLRLQPCRPLAVLLSSGWLMLALGLTLAADRISPWLLAVLPLLAFAGWHTVRHRATLNGRRAVRAIHVDRDTLWVETTGNDTEPVRVGGNSRLFSHLALLKLYPADTTNNAYTVILIDTFLIRNVDSEAFRRLRVWLRFARSPHQDKTTSPL</sequence>
<gene>
    <name evidence="2" type="ORF">J057_03250</name>
</gene>
<dbReference type="AlphaFoldDB" id="N6W2C6"/>
<keyword evidence="3" id="KW-1185">Reference proteome</keyword>
<keyword evidence="1" id="KW-0812">Transmembrane</keyword>
<evidence type="ECO:0000313" key="2">
    <source>
        <dbReference type="EMBL" id="ENO16690.1"/>
    </source>
</evidence>